<keyword evidence="3" id="KW-1185">Reference proteome</keyword>
<keyword evidence="1" id="KW-0812">Transmembrane</keyword>
<evidence type="ECO:0000313" key="3">
    <source>
        <dbReference type="Proteomes" id="UP000645390"/>
    </source>
</evidence>
<accession>A0ABQ2BKN7</accession>
<proteinExistence type="predicted"/>
<dbReference type="Proteomes" id="UP000645390">
    <property type="component" value="Unassembled WGS sequence"/>
</dbReference>
<keyword evidence="1" id="KW-0472">Membrane</keyword>
<dbReference type="PROSITE" id="PS51257">
    <property type="entry name" value="PROKAR_LIPOPROTEIN"/>
    <property type="match status" value="1"/>
</dbReference>
<protein>
    <submittedName>
        <fullName evidence="2">Uncharacterized protein</fullName>
    </submittedName>
</protein>
<name>A0ABQ2BKN7_9SPHI</name>
<gene>
    <name evidence="2" type="ORF">GCM10008119_23180</name>
</gene>
<keyword evidence="1" id="KW-1133">Transmembrane helix</keyword>
<sequence length="97" mass="10358">MIIKNSRFYSATVVCLIIGCLLALNVTNINEKMIVKLRHVEHINMSEMVAIKNANATEKQEEISACEVGTSCPCGGNGSECTITINGTVATVAGKKD</sequence>
<feature type="transmembrane region" description="Helical" evidence="1">
    <location>
        <begin position="6"/>
        <end position="26"/>
    </location>
</feature>
<dbReference type="EMBL" id="BMDJ01000006">
    <property type="protein sequence ID" value="GGI26544.1"/>
    <property type="molecule type" value="Genomic_DNA"/>
</dbReference>
<organism evidence="2 3">
    <name type="scientific">Pedobacter mendelii</name>
    <dbReference type="NCBI Taxonomy" id="1908240"/>
    <lineage>
        <taxon>Bacteria</taxon>
        <taxon>Pseudomonadati</taxon>
        <taxon>Bacteroidota</taxon>
        <taxon>Sphingobacteriia</taxon>
        <taxon>Sphingobacteriales</taxon>
        <taxon>Sphingobacteriaceae</taxon>
        <taxon>Pedobacter</taxon>
    </lineage>
</organism>
<dbReference type="RefSeq" id="WP_188414479.1">
    <property type="nucleotide sequence ID" value="NZ_BMDJ01000006.1"/>
</dbReference>
<comment type="caution">
    <text evidence="2">The sequence shown here is derived from an EMBL/GenBank/DDBJ whole genome shotgun (WGS) entry which is preliminary data.</text>
</comment>
<evidence type="ECO:0000313" key="2">
    <source>
        <dbReference type="EMBL" id="GGI26544.1"/>
    </source>
</evidence>
<reference evidence="3" key="1">
    <citation type="journal article" date="2019" name="Int. J. Syst. Evol. Microbiol.">
        <title>The Global Catalogue of Microorganisms (GCM) 10K type strain sequencing project: providing services to taxonomists for standard genome sequencing and annotation.</title>
        <authorList>
            <consortium name="The Broad Institute Genomics Platform"/>
            <consortium name="The Broad Institute Genome Sequencing Center for Infectious Disease"/>
            <person name="Wu L."/>
            <person name="Ma J."/>
        </authorList>
    </citation>
    <scope>NUCLEOTIDE SEQUENCE [LARGE SCALE GENOMIC DNA]</scope>
    <source>
        <strain evidence="3">CCM 8939</strain>
    </source>
</reference>
<evidence type="ECO:0000256" key="1">
    <source>
        <dbReference type="SAM" id="Phobius"/>
    </source>
</evidence>